<feature type="compositionally biased region" description="Acidic residues" evidence="1">
    <location>
        <begin position="68"/>
        <end position="83"/>
    </location>
</feature>
<dbReference type="Gene3D" id="2.30.30.490">
    <property type="match status" value="1"/>
</dbReference>
<protein>
    <submittedName>
        <fullName evidence="4">Bromo-adjacenty (BAH) domain-containing family protein</fullName>
    </submittedName>
</protein>
<feature type="domain" description="TFIIS central" evidence="3">
    <location>
        <begin position="336"/>
        <end position="488"/>
    </location>
</feature>
<feature type="region of interest" description="Disordered" evidence="1">
    <location>
        <begin position="356"/>
        <end position="391"/>
    </location>
</feature>
<dbReference type="PROSITE" id="PS51038">
    <property type="entry name" value="BAH"/>
    <property type="match status" value="1"/>
</dbReference>
<feature type="region of interest" description="Disordered" evidence="1">
    <location>
        <begin position="1"/>
        <end position="100"/>
    </location>
</feature>
<dbReference type="InterPro" id="IPR043151">
    <property type="entry name" value="BAH_sf"/>
</dbReference>
<dbReference type="PANTHER" id="PTHR46871:SF1">
    <property type="entry name" value="BROMO-ADJACENT HOMOLOGY (BAH) DOMAIN-CONTAINING PROTEIN"/>
    <property type="match status" value="1"/>
</dbReference>
<dbReference type="InterPro" id="IPR003618">
    <property type="entry name" value="TFIIS_cen_dom"/>
</dbReference>
<evidence type="ECO:0000313" key="5">
    <source>
        <dbReference type="Proteomes" id="UP001237642"/>
    </source>
</evidence>
<dbReference type="InterPro" id="IPR001025">
    <property type="entry name" value="BAH_dom"/>
</dbReference>
<evidence type="ECO:0000313" key="4">
    <source>
        <dbReference type="EMBL" id="KAK1353360.1"/>
    </source>
</evidence>
<dbReference type="AlphaFoldDB" id="A0AAD8GQQ0"/>
<keyword evidence="5" id="KW-1185">Reference proteome</keyword>
<dbReference type="SUPFAM" id="SSF46942">
    <property type="entry name" value="Elongation factor TFIIS domain 2"/>
    <property type="match status" value="1"/>
</dbReference>
<feature type="compositionally biased region" description="Polar residues" evidence="1">
    <location>
        <begin position="369"/>
        <end position="389"/>
    </location>
</feature>
<dbReference type="SMART" id="SM00439">
    <property type="entry name" value="BAH"/>
    <property type="match status" value="1"/>
</dbReference>
<accession>A0AAD8GQQ0</accession>
<feature type="region of interest" description="Disordered" evidence="1">
    <location>
        <begin position="554"/>
        <end position="604"/>
    </location>
</feature>
<dbReference type="Gene3D" id="1.10.472.30">
    <property type="entry name" value="Transcription elongation factor S-II, central domain"/>
    <property type="match status" value="1"/>
</dbReference>
<evidence type="ECO:0000256" key="1">
    <source>
        <dbReference type="SAM" id="MobiDB-lite"/>
    </source>
</evidence>
<reference evidence="4" key="1">
    <citation type="submission" date="2023-02" db="EMBL/GenBank/DDBJ databases">
        <title>Genome of toxic invasive species Heracleum sosnowskyi carries increased number of genes despite the absence of recent whole-genome duplications.</title>
        <authorList>
            <person name="Schelkunov M."/>
            <person name="Shtratnikova V."/>
            <person name="Makarenko M."/>
            <person name="Klepikova A."/>
            <person name="Omelchenko D."/>
            <person name="Novikova G."/>
            <person name="Obukhova E."/>
            <person name="Bogdanov V."/>
            <person name="Penin A."/>
            <person name="Logacheva M."/>
        </authorList>
    </citation>
    <scope>NUCLEOTIDE SEQUENCE</scope>
    <source>
        <strain evidence="4">Hsosn_3</strain>
        <tissue evidence="4">Leaf</tissue>
    </source>
</reference>
<sequence length="604" mass="68608">MRNRRFAQVAMSDDEDEAPAKPPSPRSDDDQRRSKRKRKQIKLIDEEYETIPEEKAPKKKKSKQVEASESENEENEEEEEEAVVDAKPIGEPVKSSGKGKKLRNHFESFEYDGLRYELEDPVLLVPEEQNQKPYVAIIKDIMQDKDGNVMVLGQWFYRPEEAEKKGGGHWNSSDTRELFYSFHRDEVAAESMMHKCVVHFIPLNKQIPKRKEHPGFIVQRVYDTEQRKLFKLTDKDYEDSKQHEIDLLVQKTFARLGDVPDIETEDGEANQEDQLRNKRLLRRKNMLPLDVSRVDEDTVKSGMPNQHQRAETPGSCNTSEYYKILANFKVLTGESQRDKWLEKLLEGIQYICTPSASSQVDGKEKAGSDGNNVPSEGTGSTPEATSKNGKPTFLWPDAAVPAIAALEKASHEAFSSVFEKYNQKMRQLQFNLKSNAQLSRRLLAGELEPKKILKMSSVELKEGLTAEEIASKEPEESAHIQMTDARCKRCMEKKVGLTEIIQAGHGDRYRLECHSCGNDWWTSRDEASTLTIDGPSSRNVGTAPLATAKFEDVEKLVSPREHEKSANDLIKKTTEAKMPVLDNQRSFNKSRTEDNVAASTAAES</sequence>
<dbReference type="Proteomes" id="UP001237642">
    <property type="component" value="Unassembled WGS sequence"/>
</dbReference>
<name>A0AAD8GQQ0_9APIA</name>
<evidence type="ECO:0000259" key="3">
    <source>
        <dbReference type="PROSITE" id="PS51321"/>
    </source>
</evidence>
<dbReference type="Pfam" id="PF07500">
    <property type="entry name" value="TFIIS_M"/>
    <property type="match status" value="1"/>
</dbReference>
<dbReference type="PROSITE" id="PS51321">
    <property type="entry name" value="TFIIS_CENTRAL"/>
    <property type="match status" value="1"/>
</dbReference>
<dbReference type="GO" id="GO:0003682">
    <property type="term" value="F:chromatin binding"/>
    <property type="evidence" value="ECO:0007669"/>
    <property type="project" value="InterPro"/>
</dbReference>
<feature type="domain" description="BAH" evidence="2">
    <location>
        <begin position="114"/>
        <end position="233"/>
    </location>
</feature>
<evidence type="ECO:0000259" key="2">
    <source>
        <dbReference type="PROSITE" id="PS51038"/>
    </source>
</evidence>
<proteinExistence type="predicted"/>
<organism evidence="4 5">
    <name type="scientific">Heracleum sosnowskyi</name>
    <dbReference type="NCBI Taxonomy" id="360622"/>
    <lineage>
        <taxon>Eukaryota</taxon>
        <taxon>Viridiplantae</taxon>
        <taxon>Streptophyta</taxon>
        <taxon>Embryophyta</taxon>
        <taxon>Tracheophyta</taxon>
        <taxon>Spermatophyta</taxon>
        <taxon>Magnoliopsida</taxon>
        <taxon>eudicotyledons</taxon>
        <taxon>Gunneridae</taxon>
        <taxon>Pentapetalae</taxon>
        <taxon>asterids</taxon>
        <taxon>campanulids</taxon>
        <taxon>Apiales</taxon>
        <taxon>Apiaceae</taxon>
        <taxon>Apioideae</taxon>
        <taxon>apioid superclade</taxon>
        <taxon>Tordylieae</taxon>
        <taxon>Tordyliinae</taxon>
        <taxon>Heracleum</taxon>
    </lineage>
</organism>
<dbReference type="SMART" id="SM00510">
    <property type="entry name" value="TFS2M"/>
    <property type="match status" value="1"/>
</dbReference>
<dbReference type="InterPro" id="IPR036575">
    <property type="entry name" value="TFIIS_cen_dom_sf"/>
</dbReference>
<dbReference type="Pfam" id="PF01426">
    <property type="entry name" value="BAH"/>
    <property type="match status" value="1"/>
</dbReference>
<gene>
    <name evidence="4" type="ORF">POM88_052495</name>
</gene>
<reference evidence="4" key="2">
    <citation type="submission" date="2023-05" db="EMBL/GenBank/DDBJ databases">
        <authorList>
            <person name="Schelkunov M.I."/>
        </authorList>
    </citation>
    <scope>NUCLEOTIDE SEQUENCE</scope>
    <source>
        <strain evidence="4">Hsosn_3</strain>
        <tissue evidence="4">Leaf</tissue>
    </source>
</reference>
<dbReference type="EMBL" id="JAUIZM010000013">
    <property type="protein sequence ID" value="KAK1353360.1"/>
    <property type="molecule type" value="Genomic_DNA"/>
</dbReference>
<dbReference type="PANTHER" id="PTHR46871">
    <property type="entry name" value="BROMO-ADJACENT HOMOLOGY (BAH) DOMAIN-CONTAINING PROTEIN"/>
    <property type="match status" value="1"/>
</dbReference>
<comment type="caution">
    <text evidence="4">The sequence shown here is derived from an EMBL/GenBank/DDBJ whole genome shotgun (WGS) entry which is preliminary data.</text>
</comment>
<dbReference type="CDD" id="cd04713">
    <property type="entry name" value="BAH_plant_3"/>
    <property type="match status" value="1"/>
</dbReference>
<dbReference type="GO" id="GO:0006351">
    <property type="term" value="P:DNA-templated transcription"/>
    <property type="evidence" value="ECO:0007669"/>
    <property type="project" value="InterPro"/>
</dbReference>
<feature type="compositionally biased region" description="Basic and acidic residues" evidence="1">
    <location>
        <begin position="554"/>
        <end position="575"/>
    </location>
</feature>